<keyword evidence="4" id="KW-1185">Reference proteome</keyword>
<evidence type="ECO:0000259" key="2">
    <source>
        <dbReference type="Pfam" id="PF13401"/>
    </source>
</evidence>
<protein>
    <recommendedName>
        <fullName evidence="2">ORC1/DEAH AAA+ ATPase domain-containing protein</fullName>
    </recommendedName>
</protein>
<proteinExistence type="predicted"/>
<evidence type="ECO:0000313" key="3">
    <source>
        <dbReference type="EMBL" id="KAF6027922.1"/>
    </source>
</evidence>
<dbReference type="Pfam" id="PF13401">
    <property type="entry name" value="AAA_22"/>
    <property type="match status" value="1"/>
</dbReference>
<reference evidence="3" key="1">
    <citation type="submission" date="2020-06" db="EMBL/GenBank/DDBJ databases">
        <title>Draft genome of Bugula neritina, a colonial animal packing powerful symbionts and potential medicines.</title>
        <authorList>
            <person name="Rayko M."/>
        </authorList>
    </citation>
    <scope>NUCLEOTIDE SEQUENCE [LARGE SCALE GENOMIC DNA]</scope>
    <source>
        <strain evidence="3">Kwan_BN1</strain>
    </source>
</reference>
<comment type="caution">
    <text evidence="3">The sequence shown here is derived from an EMBL/GenBank/DDBJ whole genome shotgun (WGS) entry which is preliminary data.</text>
</comment>
<dbReference type="AlphaFoldDB" id="A0A7J7JNI3"/>
<evidence type="ECO:0000256" key="1">
    <source>
        <dbReference type="SAM" id="MobiDB-lite"/>
    </source>
</evidence>
<evidence type="ECO:0000313" key="4">
    <source>
        <dbReference type="Proteomes" id="UP000593567"/>
    </source>
</evidence>
<accession>A0A7J7JNI3</accession>
<dbReference type="GO" id="GO:0016887">
    <property type="term" value="F:ATP hydrolysis activity"/>
    <property type="evidence" value="ECO:0007669"/>
    <property type="project" value="InterPro"/>
</dbReference>
<feature type="domain" description="ORC1/DEAH AAA+ ATPase" evidence="2">
    <location>
        <begin position="8"/>
        <end position="144"/>
    </location>
</feature>
<feature type="region of interest" description="Disordered" evidence="1">
    <location>
        <begin position="835"/>
        <end position="915"/>
    </location>
</feature>
<gene>
    <name evidence="3" type="ORF">EB796_013740</name>
</gene>
<organism evidence="3 4">
    <name type="scientific">Bugula neritina</name>
    <name type="common">Brown bryozoan</name>
    <name type="synonym">Sertularia neritina</name>
    <dbReference type="NCBI Taxonomy" id="10212"/>
    <lineage>
        <taxon>Eukaryota</taxon>
        <taxon>Metazoa</taxon>
        <taxon>Spiralia</taxon>
        <taxon>Lophotrochozoa</taxon>
        <taxon>Bryozoa</taxon>
        <taxon>Gymnolaemata</taxon>
        <taxon>Cheilostomatida</taxon>
        <taxon>Flustrina</taxon>
        <taxon>Buguloidea</taxon>
        <taxon>Bugulidae</taxon>
        <taxon>Bugula</taxon>
    </lineage>
</organism>
<name>A0A7J7JNI3_BUGNE</name>
<dbReference type="EMBL" id="VXIV02002005">
    <property type="protein sequence ID" value="KAF6027922.1"/>
    <property type="molecule type" value="Genomic_DNA"/>
</dbReference>
<dbReference type="Proteomes" id="UP000593567">
    <property type="component" value="Unassembled WGS sequence"/>
</dbReference>
<dbReference type="SUPFAM" id="SSF52540">
    <property type="entry name" value="P-loop containing nucleoside triphosphate hydrolases"/>
    <property type="match status" value="1"/>
</dbReference>
<dbReference type="InterPro" id="IPR027417">
    <property type="entry name" value="P-loop_NTPase"/>
</dbReference>
<sequence length="915" mass="104684">MLYTYVMINICGMTGIGKSHLLKHFGSKYLDERLVPIYVDAKGMTNLSDLAASLLVRIGCQPQGTESDMIGTFFSQIKDIAGELIFIVIISTIGMNYLERYVIFIDDYSDLMSPANRKQALEFLHNFINTARDQKIQLKIVVSSQSHFKMTSEKTEGEDVKDIKSQMNSYSKDIHLKSLKNVDAEKFFGASFKSLSYVQRAEVLEKCNGHPFLLKLVGEAADMDYSVTAENTGLTIDDVEHVKCIIKGRLQRAFEQLSKKEQLTLLAVPIFGRDAQLNVLHYVLGVSQPRSEFIEKVKKQFFDQFWLAFNTFELKEEKEKYTVVNAHHPLVLEFLKMKISNIFDNKTSPYYADCIKMKQRYVMYYVNEMVSIGEGCVQSKHRTENFLPSLISRFVRIKPHLKTTFEYISHTDDPVDCQLLFSADIQSPALRKPTEILNIFLCLYQFHDYFDECLLQAVKYLLHGPLSDPKHRVLVWTLYVLLLTVKGSWGTLYGVIKDQVEVIDPKSLSVFYDLYSFCKAIYRYANGTLHTLSSWAKDCSKEDLIKKRNTDLAEALNLLNLKRLSSDSLGVRIYFSVHVLVMHADSVYYANQNKLSNIQQSYALSKEARKRIAAAESSHVNVDILRPLVLSKLATFRACEGNINVSERKEKYQEAGYLHATVTKELEQRGMKHSVMAARNLIEHATLMRSLGITHDEDGSKREALKCLKDSICYSQKAVVILESSFQKSKFDLFIAYVDTADSWDIREAVMDKSACYDRVKCQNTAFKYQRKAYNLILKYYHSCHISANESRLEKLKDRFEKMLTYHCFSQMHIDKVCSNLQRVQDLARKDTDEKVHLSGSEFDTGSESSSDNEEFVIEPSGDLPKQSTSDIVAPFTNFGITQSTHTKPVDATQIDIEMSSPDHDSPTRKRKRAA</sequence>
<dbReference type="InterPro" id="IPR049945">
    <property type="entry name" value="AAA_22"/>
</dbReference>
<dbReference type="Gene3D" id="3.40.50.300">
    <property type="entry name" value="P-loop containing nucleotide triphosphate hydrolases"/>
    <property type="match status" value="1"/>
</dbReference>